<feature type="compositionally biased region" description="Basic residues" evidence="3">
    <location>
        <begin position="55"/>
        <end position="65"/>
    </location>
</feature>
<evidence type="ECO:0000259" key="4">
    <source>
        <dbReference type="PROSITE" id="PS00036"/>
    </source>
</evidence>
<organism evidence="5 6">
    <name type="scientific">Helicostylum pulchrum</name>
    <dbReference type="NCBI Taxonomy" id="562976"/>
    <lineage>
        <taxon>Eukaryota</taxon>
        <taxon>Fungi</taxon>
        <taxon>Fungi incertae sedis</taxon>
        <taxon>Mucoromycota</taxon>
        <taxon>Mucoromycotina</taxon>
        <taxon>Mucoromycetes</taxon>
        <taxon>Mucorales</taxon>
        <taxon>Mucorineae</taxon>
        <taxon>Mucoraceae</taxon>
        <taxon>Helicostylum</taxon>
    </lineage>
</organism>
<feature type="region of interest" description="Disordered" evidence="3">
    <location>
        <begin position="1"/>
        <end position="92"/>
    </location>
</feature>
<keyword evidence="6" id="KW-1185">Reference proteome</keyword>
<dbReference type="CDD" id="cd14688">
    <property type="entry name" value="bZIP_YAP"/>
    <property type="match status" value="1"/>
</dbReference>
<comment type="caution">
    <text evidence="5">The sequence shown here is derived from an EMBL/GenBank/DDBJ whole genome shotgun (WGS) entry which is preliminary data.</text>
</comment>
<dbReference type="InterPro" id="IPR046347">
    <property type="entry name" value="bZIP_sf"/>
</dbReference>
<protein>
    <recommendedName>
        <fullName evidence="4">BZIP domain-containing protein</fullName>
    </recommendedName>
</protein>
<dbReference type="Gene3D" id="1.20.5.170">
    <property type="match status" value="1"/>
</dbReference>
<dbReference type="InterPro" id="IPR004827">
    <property type="entry name" value="bZIP"/>
</dbReference>
<feature type="region of interest" description="Disordered" evidence="3">
    <location>
        <begin position="152"/>
        <end position="179"/>
    </location>
</feature>
<dbReference type="EMBL" id="BAABUJ010000030">
    <property type="protein sequence ID" value="GAA5803748.1"/>
    <property type="molecule type" value="Genomic_DNA"/>
</dbReference>
<dbReference type="PROSITE" id="PS00036">
    <property type="entry name" value="BZIP_BASIC"/>
    <property type="match status" value="1"/>
</dbReference>
<dbReference type="PANTHER" id="PTHR40621">
    <property type="entry name" value="TRANSCRIPTION FACTOR KAPC-RELATED"/>
    <property type="match status" value="1"/>
</dbReference>
<proteinExistence type="predicted"/>
<sequence length="354" mass="40454">MTTLTRRNYAESIGSEDSLDWSSDSAPKPKRRASRKTKNSDTNKSINATVEGPIKKSKKPGRKPLAKVTVLPSDPKLKRKAQNRAAQRAFRERKEQFVSELQEQMRQMKQATDKREKQLALENQRLKKENEKLKQENYILKDAKFTFEFPTTTTTTSDKSQPASPYSQLSMGSSLSGEDDNLALSETYMDSSPMMTAFEDQTTTTPDNMFYTKPNNASDYRTNDFLNQSEPLPQLFGNEMDLFGVDSPSSFTSSTQLDPIFSEQMKSVVTEENLLKCAPENERPCRKKIIAVLDRARGSNRRMYEIHQDVKSYCPDVNLDQLCQDLKQKIAFDFNHILSDADVDLYIECIQRNS</sequence>
<gene>
    <name evidence="5" type="ORF">HPULCUR_009232</name>
</gene>
<evidence type="ECO:0000256" key="3">
    <source>
        <dbReference type="SAM" id="MobiDB-lite"/>
    </source>
</evidence>
<name>A0ABP9YA26_9FUNG</name>
<dbReference type="PANTHER" id="PTHR40621:SF6">
    <property type="entry name" value="AP-1-LIKE TRANSCRIPTION FACTOR YAP1-RELATED"/>
    <property type="match status" value="1"/>
</dbReference>
<comment type="subcellular location">
    <subcellularLocation>
        <location evidence="1">Nucleus</location>
    </subcellularLocation>
</comment>
<feature type="domain" description="BZIP" evidence="4">
    <location>
        <begin position="78"/>
        <end position="93"/>
    </location>
</feature>
<evidence type="ECO:0000256" key="1">
    <source>
        <dbReference type="ARBA" id="ARBA00004123"/>
    </source>
</evidence>
<dbReference type="InterPro" id="IPR050936">
    <property type="entry name" value="AP-1-like"/>
</dbReference>
<dbReference type="SMART" id="SM00338">
    <property type="entry name" value="BRLZ"/>
    <property type="match status" value="1"/>
</dbReference>
<feature type="compositionally biased region" description="Basic residues" evidence="3">
    <location>
        <begin position="28"/>
        <end position="37"/>
    </location>
</feature>
<evidence type="ECO:0000313" key="6">
    <source>
        <dbReference type="Proteomes" id="UP001476247"/>
    </source>
</evidence>
<accession>A0ABP9YA26</accession>
<evidence type="ECO:0000256" key="2">
    <source>
        <dbReference type="ARBA" id="ARBA00023242"/>
    </source>
</evidence>
<evidence type="ECO:0000313" key="5">
    <source>
        <dbReference type="EMBL" id="GAA5803748.1"/>
    </source>
</evidence>
<dbReference type="Proteomes" id="UP001476247">
    <property type="component" value="Unassembled WGS sequence"/>
</dbReference>
<feature type="compositionally biased region" description="Polar residues" evidence="3">
    <location>
        <begin position="157"/>
        <end position="176"/>
    </location>
</feature>
<keyword evidence="2" id="KW-0539">Nucleus</keyword>
<dbReference type="SUPFAM" id="SSF57959">
    <property type="entry name" value="Leucine zipper domain"/>
    <property type="match status" value="1"/>
</dbReference>
<reference evidence="5 6" key="1">
    <citation type="submission" date="2024-04" db="EMBL/GenBank/DDBJ databases">
        <title>genome sequences of Mucor flavus KT1a and Helicostylum pulchrum KT1b strains isolation_sourced from the surface of a dry-aged beef.</title>
        <authorList>
            <person name="Toyotome T."/>
            <person name="Hosono M."/>
            <person name="Torimaru M."/>
            <person name="Fukuda K."/>
            <person name="Mikami N."/>
        </authorList>
    </citation>
    <scope>NUCLEOTIDE SEQUENCE [LARGE SCALE GENOMIC DNA]</scope>
    <source>
        <strain evidence="5 6">KT1b</strain>
    </source>
</reference>